<dbReference type="Proteomes" id="UP000198785">
    <property type="component" value="Unassembled WGS sequence"/>
</dbReference>
<evidence type="ECO:0000256" key="6">
    <source>
        <dbReference type="ARBA" id="ARBA00022989"/>
    </source>
</evidence>
<feature type="transmembrane region" description="Helical" evidence="9">
    <location>
        <begin position="12"/>
        <end position="28"/>
    </location>
</feature>
<name>A0A1I6NSM3_9SPHI</name>
<evidence type="ECO:0000313" key="11">
    <source>
        <dbReference type="EMBL" id="SFS30947.1"/>
    </source>
</evidence>
<accession>A0A1I6NSM3</accession>
<dbReference type="RefSeq" id="WP_212611592.1">
    <property type="nucleotide sequence ID" value="NZ_FOZZ01000001.1"/>
</dbReference>
<protein>
    <submittedName>
        <fullName evidence="11">Na+/H+ antiporter NhaC</fullName>
    </submittedName>
</protein>
<dbReference type="InterPro" id="IPR052180">
    <property type="entry name" value="NhaC_Na-H+_Antiporter"/>
</dbReference>
<reference evidence="11 12" key="1">
    <citation type="submission" date="2016-10" db="EMBL/GenBank/DDBJ databases">
        <authorList>
            <person name="de Groot N.N."/>
        </authorList>
    </citation>
    <scope>NUCLEOTIDE SEQUENCE [LARGE SCALE GENOMIC DNA]</scope>
    <source>
        <strain evidence="11 12">DSM 22789</strain>
    </source>
</reference>
<evidence type="ECO:0000256" key="3">
    <source>
        <dbReference type="ARBA" id="ARBA00022449"/>
    </source>
</evidence>
<keyword evidence="6 9" id="KW-1133">Transmembrane helix</keyword>
<evidence type="ECO:0000256" key="4">
    <source>
        <dbReference type="ARBA" id="ARBA00022475"/>
    </source>
</evidence>
<feature type="domain" description="Na+/H+ antiporter NhaC-like C-terminal" evidence="10">
    <location>
        <begin position="12"/>
        <end position="213"/>
    </location>
</feature>
<keyword evidence="7 9" id="KW-0472">Membrane</keyword>
<evidence type="ECO:0000256" key="7">
    <source>
        <dbReference type="ARBA" id="ARBA00023136"/>
    </source>
</evidence>
<keyword evidence="12" id="KW-1185">Reference proteome</keyword>
<dbReference type="AlphaFoldDB" id="A0A1I6NSM3"/>
<evidence type="ECO:0000256" key="1">
    <source>
        <dbReference type="ARBA" id="ARBA00004651"/>
    </source>
</evidence>
<evidence type="ECO:0000259" key="10">
    <source>
        <dbReference type="Pfam" id="PF03553"/>
    </source>
</evidence>
<evidence type="ECO:0000256" key="2">
    <source>
        <dbReference type="ARBA" id="ARBA00022448"/>
    </source>
</evidence>
<evidence type="ECO:0000256" key="9">
    <source>
        <dbReference type="SAM" id="Phobius"/>
    </source>
</evidence>
<keyword evidence="3" id="KW-0050">Antiport</keyword>
<dbReference type="Pfam" id="PF03553">
    <property type="entry name" value="Na_H_antiporter"/>
    <property type="match status" value="2"/>
</dbReference>
<dbReference type="InterPro" id="IPR018461">
    <property type="entry name" value="Na/H_Antiport_NhaC-like_C"/>
</dbReference>
<feature type="transmembrane region" description="Helical" evidence="9">
    <location>
        <begin position="155"/>
        <end position="175"/>
    </location>
</feature>
<evidence type="ECO:0000313" key="12">
    <source>
        <dbReference type="Proteomes" id="UP000198785"/>
    </source>
</evidence>
<evidence type="ECO:0000256" key="8">
    <source>
        <dbReference type="ARBA" id="ARBA00038435"/>
    </source>
</evidence>
<feature type="transmembrane region" description="Helical" evidence="9">
    <location>
        <begin position="196"/>
        <end position="220"/>
    </location>
</feature>
<proteinExistence type="inferred from homology"/>
<feature type="transmembrane region" description="Helical" evidence="9">
    <location>
        <begin position="114"/>
        <end position="143"/>
    </location>
</feature>
<feature type="transmembrane region" description="Helical" evidence="9">
    <location>
        <begin position="76"/>
        <end position="93"/>
    </location>
</feature>
<keyword evidence="5 9" id="KW-0812">Transmembrane</keyword>
<dbReference type="PANTHER" id="PTHR33451:SF5">
    <property type="entry name" value="NA+_H+ ANTIPORTER"/>
    <property type="match status" value="1"/>
</dbReference>
<feature type="transmembrane region" description="Helical" evidence="9">
    <location>
        <begin position="240"/>
        <end position="269"/>
    </location>
</feature>
<dbReference type="GO" id="GO:0015297">
    <property type="term" value="F:antiporter activity"/>
    <property type="evidence" value="ECO:0007669"/>
    <property type="project" value="UniProtKB-KW"/>
</dbReference>
<feature type="transmembrane region" description="Helical" evidence="9">
    <location>
        <begin position="419"/>
        <end position="439"/>
    </location>
</feature>
<dbReference type="GO" id="GO:0005886">
    <property type="term" value="C:plasma membrane"/>
    <property type="evidence" value="ECO:0007669"/>
    <property type="project" value="UniProtKB-SubCell"/>
</dbReference>
<evidence type="ECO:0000256" key="5">
    <source>
        <dbReference type="ARBA" id="ARBA00022692"/>
    </source>
</evidence>
<feature type="transmembrane region" description="Helical" evidence="9">
    <location>
        <begin position="35"/>
        <end position="56"/>
    </location>
</feature>
<sequence length="446" mass="47804">MGGKVGMQKGNFWALLPLIVFVVIYFSGSLYLNDFYAIPTLVVFVFCLFIALFQSAKKPLAEKLKHFAKGSGDENILVMILIFLLAGAFGELSKAIGGISSTINFALSYVSPQFIIASLFLVACFISTSLGTSVGTIVALAPIAVGLEDNLPGSMALSLAAVIGGAMFGDNLSFISDTTIAATRTQGVGMRDKFRVNFRIVFPVAVICFCLYVGLGFWSFGEGTNIVVGESSFVKIIPYILVFVIALLGVNVIWTLGIGVLSASLVGLGTGSINFLEALQAINIGFAGMFELSLLCLIIGGIVGIIRYNGGIEFLLHQVSKRIKNARGAELGIAFLTMLVDICIANNTIAIVIVGPLAKDISDKNQLEPKRVASILDTMSCFAQGIIPYGAQMLAALAAAKIYFEQQDNLQAMISPLDIIQYLYYPFLIGLATILFILFRKRKALS</sequence>
<keyword evidence="2" id="KW-0813">Transport</keyword>
<keyword evidence="4" id="KW-1003">Cell membrane</keyword>
<dbReference type="PANTHER" id="PTHR33451">
    <property type="entry name" value="MALATE-2H(+)/NA(+)-LACTATE ANTIPORTER"/>
    <property type="match status" value="1"/>
</dbReference>
<feature type="domain" description="Na+/H+ antiporter NhaC-like C-terminal" evidence="10">
    <location>
        <begin position="236"/>
        <end position="401"/>
    </location>
</feature>
<feature type="transmembrane region" description="Helical" evidence="9">
    <location>
        <begin position="333"/>
        <end position="358"/>
    </location>
</feature>
<feature type="transmembrane region" description="Helical" evidence="9">
    <location>
        <begin position="281"/>
        <end position="306"/>
    </location>
</feature>
<gene>
    <name evidence="11" type="ORF">SAMN05660206_10167</name>
</gene>
<dbReference type="EMBL" id="FOZZ01000001">
    <property type="protein sequence ID" value="SFS30947.1"/>
    <property type="molecule type" value="Genomic_DNA"/>
</dbReference>
<organism evidence="11 12">
    <name type="scientific">Sphingobacterium wenxiniae</name>
    <dbReference type="NCBI Taxonomy" id="683125"/>
    <lineage>
        <taxon>Bacteria</taxon>
        <taxon>Pseudomonadati</taxon>
        <taxon>Bacteroidota</taxon>
        <taxon>Sphingobacteriia</taxon>
        <taxon>Sphingobacteriales</taxon>
        <taxon>Sphingobacteriaceae</taxon>
        <taxon>Sphingobacterium</taxon>
    </lineage>
</organism>
<comment type="similarity">
    <text evidence="8">Belongs to the NhaC Na(+)/H(+) (TC 2.A.35) antiporter family.</text>
</comment>
<comment type="subcellular location">
    <subcellularLocation>
        <location evidence="1">Cell membrane</location>
        <topology evidence="1">Multi-pass membrane protein</topology>
    </subcellularLocation>
</comment>